<dbReference type="SMART" id="SM01321">
    <property type="entry name" value="Y1_Tnp"/>
    <property type="match status" value="1"/>
</dbReference>
<dbReference type="STRING" id="1798381.A2721_00515"/>
<protein>
    <recommendedName>
        <fullName evidence="1">Transposase IS200-like domain-containing protein</fullName>
    </recommendedName>
</protein>
<comment type="caution">
    <text evidence="2">The sequence shown here is derived from an EMBL/GenBank/DDBJ whole genome shotgun (WGS) entry which is preliminary data.</text>
</comment>
<evidence type="ECO:0000259" key="1">
    <source>
        <dbReference type="SMART" id="SM01321"/>
    </source>
</evidence>
<dbReference type="InterPro" id="IPR036515">
    <property type="entry name" value="Transposase_17_sf"/>
</dbReference>
<dbReference type="InterPro" id="IPR002686">
    <property type="entry name" value="Transposase_17"/>
</dbReference>
<dbReference type="GO" id="GO:0006313">
    <property type="term" value="P:DNA transposition"/>
    <property type="evidence" value="ECO:0007669"/>
    <property type="project" value="InterPro"/>
</dbReference>
<dbReference type="EMBL" id="MFJK01000017">
    <property type="protein sequence ID" value="OGG17711.1"/>
    <property type="molecule type" value="Genomic_DNA"/>
</dbReference>
<sequence length="82" mass="9332">MVWIPKFRLPILGGNTESTLKKILSGICLRQGWEIDEMEVMPDHVHIFLSFPPTISISEAVQILKGTSSMRLREEAHDQRAT</sequence>
<dbReference type="Gene3D" id="3.30.70.1290">
    <property type="entry name" value="Transposase IS200-like"/>
    <property type="match status" value="1"/>
</dbReference>
<dbReference type="GO" id="GO:0003677">
    <property type="term" value="F:DNA binding"/>
    <property type="evidence" value="ECO:0007669"/>
    <property type="project" value="InterPro"/>
</dbReference>
<dbReference type="NCBIfam" id="NF033573">
    <property type="entry name" value="transpos_IS200"/>
    <property type="match status" value="1"/>
</dbReference>
<gene>
    <name evidence="2" type="ORF">A2721_00515</name>
</gene>
<dbReference type="Pfam" id="PF01797">
    <property type="entry name" value="Y1_Tnp"/>
    <property type="match status" value="1"/>
</dbReference>
<dbReference type="AlphaFoldDB" id="A0A1F5ZZ29"/>
<dbReference type="GO" id="GO:0004803">
    <property type="term" value="F:transposase activity"/>
    <property type="evidence" value="ECO:0007669"/>
    <property type="project" value="InterPro"/>
</dbReference>
<dbReference type="Proteomes" id="UP000177871">
    <property type="component" value="Unassembled WGS sequence"/>
</dbReference>
<accession>A0A1F5ZZ29</accession>
<dbReference type="PANTHER" id="PTHR33360:SF2">
    <property type="entry name" value="TRANSPOSASE FOR INSERTION SEQUENCE ELEMENT IS200"/>
    <property type="match status" value="1"/>
</dbReference>
<dbReference type="SUPFAM" id="SSF143422">
    <property type="entry name" value="Transposase IS200-like"/>
    <property type="match status" value="1"/>
</dbReference>
<name>A0A1F5ZZ29_9BACT</name>
<dbReference type="PANTHER" id="PTHR33360">
    <property type="entry name" value="TRANSPOSASE FOR INSERTION SEQUENCE ELEMENT IS200"/>
    <property type="match status" value="1"/>
</dbReference>
<reference evidence="2 3" key="1">
    <citation type="journal article" date="2016" name="Nat. Commun.">
        <title>Thousands of microbial genomes shed light on interconnected biogeochemical processes in an aquifer system.</title>
        <authorList>
            <person name="Anantharaman K."/>
            <person name="Brown C.T."/>
            <person name="Hug L.A."/>
            <person name="Sharon I."/>
            <person name="Castelle C.J."/>
            <person name="Probst A.J."/>
            <person name="Thomas B.C."/>
            <person name="Singh A."/>
            <person name="Wilkins M.J."/>
            <person name="Karaoz U."/>
            <person name="Brodie E.L."/>
            <person name="Williams K.H."/>
            <person name="Hubbard S.S."/>
            <person name="Banfield J.F."/>
        </authorList>
    </citation>
    <scope>NUCLEOTIDE SEQUENCE [LARGE SCALE GENOMIC DNA]</scope>
</reference>
<proteinExistence type="predicted"/>
<evidence type="ECO:0000313" key="3">
    <source>
        <dbReference type="Proteomes" id="UP000177871"/>
    </source>
</evidence>
<organism evidence="2 3">
    <name type="scientific">Candidatus Gottesmanbacteria bacterium RIFCSPHIGHO2_01_FULL_47_48</name>
    <dbReference type="NCBI Taxonomy" id="1798381"/>
    <lineage>
        <taxon>Bacteria</taxon>
        <taxon>Candidatus Gottesmaniibacteriota</taxon>
    </lineage>
</organism>
<evidence type="ECO:0000313" key="2">
    <source>
        <dbReference type="EMBL" id="OGG17711.1"/>
    </source>
</evidence>
<feature type="domain" description="Transposase IS200-like" evidence="1">
    <location>
        <begin position="2"/>
        <end position="79"/>
    </location>
</feature>